<accession>A0A254TEL3</accession>
<dbReference type="AlphaFoldDB" id="A0A254TEL3"/>
<evidence type="ECO:0000259" key="1">
    <source>
        <dbReference type="Pfam" id="PF07969"/>
    </source>
</evidence>
<dbReference type="Gene3D" id="3.10.310.70">
    <property type="match status" value="1"/>
</dbReference>
<dbReference type="PANTHER" id="PTHR22642">
    <property type="entry name" value="IMIDAZOLONEPROPIONASE"/>
    <property type="match status" value="1"/>
</dbReference>
<dbReference type="InterPro" id="IPR013108">
    <property type="entry name" value="Amidohydro_3"/>
</dbReference>
<dbReference type="Proteomes" id="UP000197535">
    <property type="component" value="Unassembled WGS sequence"/>
</dbReference>
<comment type="caution">
    <text evidence="2">The sequence shown here is derived from an EMBL/GenBank/DDBJ whole genome shotgun (WGS) entry which is preliminary data.</text>
</comment>
<organism evidence="2 3">
    <name type="scientific">Noviherbaspirillum denitrificans</name>
    <dbReference type="NCBI Taxonomy" id="1968433"/>
    <lineage>
        <taxon>Bacteria</taxon>
        <taxon>Pseudomonadati</taxon>
        <taxon>Pseudomonadota</taxon>
        <taxon>Betaproteobacteria</taxon>
        <taxon>Burkholderiales</taxon>
        <taxon>Oxalobacteraceae</taxon>
        <taxon>Noviherbaspirillum</taxon>
    </lineage>
</organism>
<evidence type="ECO:0000313" key="3">
    <source>
        <dbReference type="Proteomes" id="UP000197535"/>
    </source>
</evidence>
<dbReference type="SUPFAM" id="SSF51556">
    <property type="entry name" value="Metallo-dependent hydrolases"/>
    <property type="match status" value="1"/>
</dbReference>
<protein>
    <submittedName>
        <fullName evidence="2">Amidohydrolase</fullName>
    </submittedName>
</protein>
<dbReference type="InterPro" id="IPR006311">
    <property type="entry name" value="TAT_signal"/>
</dbReference>
<name>A0A254TEL3_9BURK</name>
<dbReference type="InterPro" id="IPR011059">
    <property type="entry name" value="Metal-dep_hydrolase_composite"/>
</dbReference>
<dbReference type="Gene3D" id="3.20.20.140">
    <property type="entry name" value="Metal-dependent hydrolases"/>
    <property type="match status" value="1"/>
</dbReference>
<dbReference type="Pfam" id="PF07969">
    <property type="entry name" value="Amidohydro_3"/>
    <property type="match status" value="1"/>
</dbReference>
<dbReference type="SUPFAM" id="SSF51338">
    <property type="entry name" value="Composite domain of metallo-dependent hydrolases"/>
    <property type="match status" value="1"/>
</dbReference>
<dbReference type="CDD" id="cd01300">
    <property type="entry name" value="YtcJ_like"/>
    <property type="match status" value="1"/>
</dbReference>
<dbReference type="InterPro" id="IPR032466">
    <property type="entry name" value="Metal_Hydrolase"/>
</dbReference>
<reference evidence="2 3" key="1">
    <citation type="submission" date="2016-02" db="EMBL/GenBank/DDBJ databases">
        <authorList>
            <person name="Wen L."/>
            <person name="He K."/>
            <person name="Yang H."/>
        </authorList>
    </citation>
    <scope>NUCLEOTIDE SEQUENCE [LARGE SCALE GENOMIC DNA]</scope>
    <source>
        <strain evidence="2 3">TSA40</strain>
    </source>
</reference>
<dbReference type="OrthoDB" id="9031471at2"/>
<proteinExistence type="predicted"/>
<keyword evidence="2" id="KW-0378">Hydrolase</keyword>
<keyword evidence="3" id="KW-1185">Reference proteome</keyword>
<dbReference type="RefSeq" id="WP_088707830.1">
    <property type="nucleotide sequence ID" value="NZ_LSTO01000001.1"/>
</dbReference>
<dbReference type="GO" id="GO:0016810">
    <property type="term" value="F:hydrolase activity, acting on carbon-nitrogen (but not peptide) bonds"/>
    <property type="evidence" value="ECO:0007669"/>
    <property type="project" value="InterPro"/>
</dbReference>
<dbReference type="PANTHER" id="PTHR22642:SF21">
    <property type="entry name" value="PERIPLASMIC PROTEIN"/>
    <property type="match status" value="1"/>
</dbReference>
<dbReference type="Gene3D" id="2.30.40.10">
    <property type="entry name" value="Urease, subunit C, domain 1"/>
    <property type="match status" value="1"/>
</dbReference>
<dbReference type="PROSITE" id="PS51318">
    <property type="entry name" value="TAT"/>
    <property type="match status" value="1"/>
</dbReference>
<dbReference type="InterPro" id="IPR033932">
    <property type="entry name" value="YtcJ-like"/>
</dbReference>
<gene>
    <name evidence="2" type="ORF">AYR66_17370</name>
</gene>
<dbReference type="EMBL" id="LSTO01000001">
    <property type="protein sequence ID" value="OWW20975.1"/>
    <property type="molecule type" value="Genomic_DNA"/>
</dbReference>
<evidence type="ECO:0000313" key="2">
    <source>
        <dbReference type="EMBL" id="OWW20975.1"/>
    </source>
</evidence>
<sequence length="664" mass="72915">MPERDDSETTQQTSITRRDTIRALAGLAAGAWLGPGALASTSNAAQTPELILHNGRITTLDRQRPSATAVAIAGGRFIAVGTDDEVMRLATPQTRLIDCRKRRVVPGLIDSHMHVIRGGLNYNMELRWDGIPSLAEAMRRLREQVDRTPAPQWVRVVGGFSEHQFAEKRLPTLDELNAVAPDTPVFILHLYDRALLNRAALRAAGYDRTTPAPPGGNIVRDSAGEPTGLFLAEPNALLLYSALARGPKLPYEYQLNSTRHFMREMNRLGVTSVIDAGGGFQNYPDDYKVIEDLHGAGHLTLRIAYNLFTQNSGQELADFSRWASMVRPGQGDDFYRHNGAGEMLVFSAADFEDFRQPRPDMPAKMGQDLEAVARLLVQKRWPFRLHATYDETISRALDAFEKVNREIPFDGLHWFFDHAETISDRNIERIARLGGGIAIQHRMSYQGEYFIERYGAAAAERTPPFRRILQMGVPLGAGSDATRVASYDPWNALYWLTTGKTLGGHRLYPAANLVDRETALRLYTAANTWFSNEEGVKGQIRTGQLADLAVLSADYFSVPEEEIRQIVSSMTVVGGRIVYAADEFGALDSPPPPAMPDWSPVRKYGGYYKTASGRGGQQALAASSSCGCATACGVHGHAHARAAGAPTADARGFWGALGCSCWAV</sequence>
<feature type="domain" description="Amidohydrolase 3" evidence="1">
    <location>
        <begin position="96"/>
        <end position="579"/>
    </location>
</feature>